<name>A0A2P5KC47_9BURK</name>
<protein>
    <submittedName>
        <fullName evidence="2">Uncharacterized protein</fullName>
    </submittedName>
</protein>
<gene>
    <name evidence="2" type="ORF">B0O95_104214</name>
</gene>
<evidence type="ECO:0000256" key="1">
    <source>
        <dbReference type="SAM" id="MobiDB-lite"/>
    </source>
</evidence>
<feature type="region of interest" description="Disordered" evidence="1">
    <location>
        <begin position="77"/>
        <end position="129"/>
    </location>
</feature>
<organism evidence="2 3">
    <name type="scientific">Mycetohabitans endofungorum</name>
    <dbReference type="NCBI Taxonomy" id="417203"/>
    <lineage>
        <taxon>Bacteria</taxon>
        <taxon>Pseudomonadati</taxon>
        <taxon>Pseudomonadota</taxon>
        <taxon>Betaproteobacteria</taxon>
        <taxon>Burkholderiales</taxon>
        <taxon>Burkholderiaceae</taxon>
        <taxon>Mycetohabitans</taxon>
    </lineage>
</organism>
<feature type="compositionally biased region" description="Basic and acidic residues" evidence="1">
    <location>
        <begin position="98"/>
        <end position="122"/>
    </location>
</feature>
<evidence type="ECO:0000313" key="3">
    <source>
        <dbReference type="Proteomes" id="UP000243096"/>
    </source>
</evidence>
<sequence length="129" mass="13947">MLLMTCVTCVINSTNGISVASVVDTDNVAGMIMRRGPPLRGGTARPDRLATARRERTIQPNPLDGVAIVVSMISGKGRWHGDSRNRRTGVGRPGKGRLGVDELRHMSHGARERCKQLAHDDLEQVQGPA</sequence>
<dbReference type="AlphaFoldDB" id="A0A2P5KC47"/>
<comment type="caution">
    <text evidence="2">The sequence shown here is derived from an EMBL/GenBank/DDBJ whole genome shotgun (WGS) entry which is preliminary data.</text>
</comment>
<accession>A0A2P5KC47</accession>
<reference evidence="2 3" key="1">
    <citation type="submission" date="2018-01" db="EMBL/GenBank/DDBJ databases">
        <title>Genomic Encyclopedia of Type Strains, Phase III (KMG-III): the genomes of soil and plant-associated and newly described type strains.</title>
        <authorList>
            <person name="Whitman W."/>
        </authorList>
    </citation>
    <scope>NUCLEOTIDE SEQUENCE [LARGE SCALE GENOMIC DNA]</scope>
    <source>
        <strain evidence="2 3">HKI456</strain>
    </source>
</reference>
<keyword evidence="3" id="KW-1185">Reference proteome</keyword>
<dbReference type="EMBL" id="PRDW01000004">
    <property type="protein sequence ID" value="PPB84261.1"/>
    <property type="molecule type" value="Genomic_DNA"/>
</dbReference>
<proteinExistence type="predicted"/>
<evidence type="ECO:0000313" key="2">
    <source>
        <dbReference type="EMBL" id="PPB84261.1"/>
    </source>
</evidence>
<dbReference type="Proteomes" id="UP000243096">
    <property type="component" value="Unassembled WGS sequence"/>
</dbReference>